<reference evidence="2 3" key="2">
    <citation type="submission" date="2019-08" db="EMBL/GenBank/DDBJ databases">
        <title>Amycolatopsis acidicola sp. nov., isolated from peat swamp forest soil.</title>
        <authorList>
            <person name="Srisuk N."/>
        </authorList>
    </citation>
    <scope>NUCLEOTIDE SEQUENCE [LARGE SCALE GENOMIC DNA]</scope>
    <source>
        <strain evidence="2 3">TBRC 6029</strain>
    </source>
</reference>
<feature type="compositionally biased region" description="Basic residues" evidence="1">
    <location>
        <begin position="1"/>
        <end position="10"/>
    </location>
</feature>
<protein>
    <submittedName>
        <fullName evidence="2">Uncharacterized protein</fullName>
    </submittedName>
</protein>
<name>A0A558A858_9PSEU</name>
<evidence type="ECO:0000256" key="1">
    <source>
        <dbReference type="SAM" id="MobiDB-lite"/>
    </source>
</evidence>
<reference evidence="2 3" key="1">
    <citation type="submission" date="2019-07" db="EMBL/GenBank/DDBJ databases">
        <authorList>
            <person name="Duangmal K."/>
            <person name="Teo W.F.A."/>
        </authorList>
    </citation>
    <scope>NUCLEOTIDE SEQUENCE [LARGE SCALE GENOMIC DNA]</scope>
    <source>
        <strain evidence="2 3">TBRC 6029</strain>
    </source>
</reference>
<feature type="region of interest" description="Disordered" evidence="1">
    <location>
        <begin position="1"/>
        <end position="20"/>
    </location>
</feature>
<evidence type="ECO:0000313" key="3">
    <source>
        <dbReference type="Proteomes" id="UP000320011"/>
    </source>
</evidence>
<accession>A0A558A858</accession>
<dbReference type="RefSeq" id="WP_144593046.1">
    <property type="nucleotide sequence ID" value="NZ_VJWX01000628.1"/>
</dbReference>
<gene>
    <name evidence="2" type="ORF">FNH05_34500</name>
</gene>
<keyword evidence="3" id="KW-1185">Reference proteome</keyword>
<proteinExistence type="predicted"/>
<organism evidence="2 3">
    <name type="scientific">Amycolatopsis rhizosphaerae</name>
    <dbReference type="NCBI Taxonomy" id="2053003"/>
    <lineage>
        <taxon>Bacteria</taxon>
        <taxon>Bacillati</taxon>
        <taxon>Actinomycetota</taxon>
        <taxon>Actinomycetes</taxon>
        <taxon>Pseudonocardiales</taxon>
        <taxon>Pseudonocardiaceae</taxon>
        <taxon>Amycolatopsis</taxon>
    </lineage>
</organism>
<dbReference type="OrthoDB" id="3631174at2"/>
<feature type="compositionally biased region" description="Basic and acidic residues" evidence="1">
    <location>
        <begin position="36"/>
        <end position="47"/>
    </location>
</feature>
<feature type="region of interest" description="Disordered" evidence="1">
    <location>
        <begin position="36"/>
        <end position="59"/>
    </location>
</feature>
<dbReference type="AlphaFoldDB" id="A0A558A858"/>
<dbReference type="EMBL" id="VJWX01000628">
    <property type="protein sequence ID" value="TVT20443.1"/>
    <property type="molecule type" value="Genomic_DNA"/>
</dbReference>
<sequence length="59" mass="6806">MGWKIQHRHREQQLPFPGRAEARTYAEQHGGLDRWYLEPAQHERTGAREAALPSGRAAK</sequence>
<evidence type="ECO:0000313" key="2">
    <source>
        <dbReference type="EMBL" id="TVT20443.1"/>
    </source>
</evidence>
<comment type="caution">
    <text evidence="2">The sequence shown here is derived from an EMBL/GenBank/DDBJ whole genome shotgun (WGS) entry which is preliminary data.</text>
</comment>
<dbReference type="Proteomes" id="UP000320011">
    <property type="component" value="Unassembled WGS sequence"/>
</dbReference>